<dbReference type="RefSeq" id="WP_204193653.1">
    <property type="nucleotide sequence ID" value="NZ_JAFEMC010000001.1"/>
</dbReference>
<evidence type="ECO:0000313" key="1">
    <source>
        <dbReference type="EMBL" id="MBM6575095.1"/>
    </source>
</evidence>
<dbReference type="Pfam" id="PF06996">
    <property type="entry name" value="T6SS_TssG"/>
    <property type="match status" value="1"/>
</dbReference>
<name>A0ABS2D2F2_9SPHN</name>
<dbReference type="PANTHER" id="PTHR35564">
    <property type="match status" value="1"/>
</dbReference>
<accession>A0ABS2D2F2</accession>
<sequence length="357" mass="38792">MTALARLRSRATRTSLVQAGRLIEQAARREGRGAPLGEDAPIEEEPLHFVASDRMGLVATELAAIDDDGRQPRVTTNILGLVGATAAMPPFYSEIQLQRRRLRDRSVAAFLNLFDHRALSFFYRIARKYNWLLDHERAGRGGSDAATGAMLAFAGLATPAMRDRLALDDVALAPLAHHLGDQRRSAASVETVLRHLLKRPLRVIQAEPVWMALPKEEQSRIGGPAFGRFTRLGGERLEMPGHDGADDHVPDAAMIGAAVLDVQHHYVIEVGPVGHAELIALCTDDATITRVREVCRLAAGIEYRPILRLAISASEVPPLQLGAAHAPAILGRTAWMALNPSSMDILVDCNVPLAIRG</sequence>
<comment type="caution">
    <text evidence="1">The sequence shown here is derived from an EMBL/GenBank/DDBJ whole genome shotgun (WGS) entry which is preliminary data.</text>
</comment>
<protein>
    <submittedName>
        <fullName evidence="1">Type VI secretion system baseplate subunit TssG</fullName>
    </submittedName>
</protein>
<proteinExistence type="predicted"/>
<dbReference type="Proteomes" id="UP000763641">
    <property type="component" value="Unassembled WGS sequence"/>
</dbReference>
<dbReference type="InterPro" id="IPR010732">
    <property type="entry name" value="T6SS_TssG-like"/>
</dbReference>
<reference evidence="1 2" key="1">
    <citation type="submission" date="2020-12" db="EMBL/GenBank/DDBJ databases">
        <title>Sphingomonas sp.</title>
        <authorList>
            <person name="Kim M.K."/>
        </authorList>
    </citation>
    <scope>NUCLEOTIDE SEQUENCE [LARGE SCALE GENOMIC DNA]</scope>
    <source>
        <strain evidence="1 2">BT552</strain>
    </source>
</reference>
<dbReference type="PANTHER" id="PTHR35564:SF4">
    <property type="entry name" value="CYTOPLASMIC PROTEIN"/>
    <property type="match status" value="1"/>
</dbReference>
<dbReference type="EMBL" id="JAFEMC010000001">
    <property type="protein sequence ID" value="MBM6575095.1"/>
    <property type="molecule type" value="Genomic_DNA"/>
</dbReference>
<evidence type="ECO:0000313" key="2">
    <source>
        <dbReference type="Proteomes" id="UP000763641"/>
    </source>
</evidence>
<dbReference type="NCBIfam" id="TIGR03347">
    <property type="entry name" value="VI_chp_1"/>
    <property type="match status" value="1"/>
</dbReference>
<gene>
    <name evidence="1" type="primary">tssG</name>
    <name evidence="1" type="ORF">ILT43_01825</name>
</gene>
<organism evidence="1 2">
    <name type="scientific">Sphingomonas longa</name>
    <dbReference type="NCBI Taxonomy" id="2778730"/>
    <lineage>
        <taxon>Bacteria</taxon>
        <taxon>Pseudomonadati</taxon>
        <taxon>Pseudomonadota</taxon>
        <taxon>Alphaproteobacteria</taxon>
        <taxon>Sphingomonadales</taxon>
        <taxon>Sphingomonadaceae</taxon>
        <taxon>Sphingomonas</taxon>
    </lineage>
</organism>
<keyword evidence="2" id="KW-1185">Reference proteome</keyword>